<name>A0ACB9F6G8_CICIN</name>
<proteinExistence type="predicted"/>
<accession>A0ACB9F6G8</accession>
<evidence type="ECO:0000313" key="1">
    <source>
        <dbReference type="EMBL" id="KAI3766699.1"/>
    </source>
</evidence>
<comment type="caution">
    <text evidence="1">The sequence shown here is derived from an EMBL/GenBank/DDBJ whole genome shotgun (WGS) entry which is preliminary data.</text>
</comment>
<dbReference type="EMBL" id="CM042011">
    <property type="protein sequence ID" value="KAI3766699.1"/>
    <property type="molecule type" value="Genomic_DNA"/>
</dbReference>
<reference evidence="1 2" key="2">
    <citation type="journal article" date="2022" name="Mol. Ecol. Resour.">
        <title>The genomes of chicory, endive, great burdock and yacon provide insights into Asteraceae paleo-polyploidization history and plant inulin production.</title>
        <authorList>
            <person name="Fan W."/>
            <person name="Wang S."/>
            <person name="Wang H."/>
            <person name="Wang A."/>
            <person name="Jiang F."/>
            <person name="Liu H."/>
            <person name="Zhao H."/>
            <person name="Xu D."/>
            <person name="Zhang Y."/>
        </authorList>
    </citation>
    <scope>NUCLEOTIDE SEQUENCE [LARGE SCALE GENOMIC DNA]</scope>
    <source>
        <strain evidence="2">cv. Punajuju</strain>
        <tissue evidence="1">Leaves</tissue>
    </source>
</reference>
<protein>
    <submittedName>
        <fullName evidence="1">Uncharacterized protein</fullName>
    </submittedName>
</protein>
<evidence type="ECO:0000313" key="2">
    <source>
        <dbReference type="Proteomes" id="UP001055811"/>
    </source>
</evidence>
<keyword evidence="2" id="KW-1185">Reference proteome</keyword>
<dbReference type="Proteomes" id="UP001055811">
    <property type="component" value="Linkage Group LG03"/>
</dbReference>
<reference evidence="2" key="1">
    <citation type="journal article" date="2022" name="Mol. Ecol. Resour.">
        <title>The genomes of chicory, endive, great burdock and yacon provide insights into Asteraceae palaeo-polyploidization history and plant inulin production.</title>
        <authorList>
            <person name="Fan W."/>
            <person name="Wang S."/>
            <person name="Wang H."/>
            <person name="Wang A."/>
            <person name="Jiang F."/>
            <person name="Liu H."/>
            <person name="Zhao H."/>
            <person name="Xu D."/>
            <person name="Zhang Y."/>
        </authorList>
    </citation>
    <scope>NUCLEOTIDE SEQUENCE [LARGE SCALE GENOMIC DNA]</scope>
    <source>
        <strain evidence="2">cv. Punajuju</strain>
    </source>
</reference>
<organism evidence="1 2">
    <name type="scientific">Cichorium intybus</name>
    <name type="common">Chicory</name>
    <dbReference type="NCBI Taxonomy" id="13427"/>
    <lineage>
        <taxon>Eukaryota</taxon>
        <taxon>Viridiplantae</taxon>
        <taxon>Streptophyta</taxon>
        <taxon>Embryophyta</taxon>
        <taxon>Tracheophyta</taxon>
        <taxon>Spermatophyta</taxon>
        <taxon>Magnoliopsida</taxon>
        <taxon>eudicotyledons</taxon>
        <taxon>Gunneridae</taxon>
        <taxon>Pentapetalae</taxon>
        <taxon>asterids</taxon>
        <taxon>campanulids</taxon>
        <taxon>Asterales</taxon>
        <taxon>Asteraceae</taxon>
        <taxon>Cichorioideae</taxon>
        <taxon>Cichorieae</taxon>
        <taxon>Cichoriinae</taxon>
        <taxon>Cichorium</taxon>
    </lineage>
</organism>
<sequence length="79" mass="8914">MERQSLMGRRTCYRLTETMVAAITSHKPKGSRQQHALPEEITGSRPPEAAGMAAVSVWWPTVGGRRVPLWIPDLRHDLH</sequence>
<gene>
    <name evidence="1" type="ORF">L2E82_16769</name>
</gene>